<organism evidence="6 7">
    <name type="scientific">Klugiella xanthotipulae</name>
    <dbReference type="NCBI Taxonomy" id="244735"/>
    <lineage>
        <taxon>Bacteria</taxon>
        <taxon>Bacillati</taxon>
        <taxon>Actinomycetota</taxon>
        <taxon>Actinomycetes</taxon>
        <taxon>Micrococcales</taxon>
        <taxon>Microbacteriaceae</taxon>
        <taxon>Klugiella</taxon>
    </lineage>
</organism>
<proteinExistence type="inferred from homology"/>
<gene>
    <name evidence="6" type="ORF">FB466_0023</name>
</gene>
<dbReference type="EMBL" id="VFPN01000001">
    <property type="protein sequence ID" value="TQM65233.1"/>
    <property type="molecule type" value="Genomic_DNA"/>
</dbReference>
<dbReference type="PIRSF" id="PIRSF015855">
    <property type="entry name" value="TypeIII_Mtase_mKpnI"/>
    <property type="match status" value="1"/>
</dbReference>
<dbReference type="Pfam" id="PF01555">
    <property type="entry name" value="N6_N4_Mtase"/>
    <property type="match status" value="1"/>
</dbReference>
<dbReference type="Proteomes" id="UP000318331">
    <property type="component" value="Unassembled WGS sequence"/>
</dbReference>
<keyword evidence="7" id="KW-1185">Reference proteome</keyword>
<dbReference type="RefSeq" id="WP_170205957.1">
    <property type="nucleotide sequence ID" value="NZ_BAAAYS010000007.1"/>
</dbReference>
<dbReference type="GO" id="GO:0003677">
    <property type="term" value="F:DNA binding"/>
    <property type="evidence" value="ECO:0007669"/>
    <property type="project" value="InterPro"/>
</dbReference>
<dbReference type="InterPro" id="IPR029063">
    <property type="entry name" value="SAM-dependent_MTases_sf"/>
</dbReference>
<dbReference type="GO" id="GO:0008170">
    <property type="term" value="F:N-methyltransferase activity"/>
    <property type="evidence" value="ECO:0007669"/>
    <property type="project" value="InterPro"/>
</dbReference>
<evidence type="ECO:0000256" key="4">
    <source>
        <dbReference type="ARBA" id="ARBA00022691"/>
    </source>
</evidence>
<keyword evidence="3 6" id="KW-0808">Transferase</keyword>
<keyword evidence="2 6" id="KW-0489">Methyltransferase</keyword>
<sequence>MSNDDIHETPSSTPNFRTELAAQLAELVPEAIADGKVDVVKLQELLDGDAADGNEHFGLFWPGKKGALRVAQEPTTATLKPDFENSKDWDTTQNVFIEGDNLEVLKILQRHYHGKIKMIYIDPPYNTGKDFVYSDNYRDGLQTYLEYTGQLDANGKAKSSNARNTTDNPHYHSAWLSMMYPRLKLARNLLTDDGVILISISEAEQAQLRRLCDEIFGENNLIEQFVWLNEGNVDQQSKIKGVHEYVLAYARDTEKLARPSVIDPNISEDSKLYRDLIENSITKNGAANPPSIVELPVGFPTSFDSGRIVSRNDTFPHILDEILVQSGKVSAPARVQSGWSSRNLLDLFIRNGCAPIEDSDGRETWFELRETGAIYMLKRRAQDQGHVLSVLRNLGTTKQNSSLLASWGLRFSYPKPVGLIEYLITVFTRPSENALILDFFAGSATTAHATMQANLRDDGNRRFLQVQLPEPASEPAESTLADLARIRISKAGEMLANTKSNQLKTDSIGQLDVGFRAFGLAETNFSKWRAASDVDAPELEQQLLSLRDSADDDATPDDLFTEILLKQGFSLTERIEPREVAGIDLRAVLQSDGDLAVLAYLNEHVKPTLEQLRAMVAEIPGGKIIVLEDAFHGDDELKTNLAQLCKTNGIELWTA</sequence>
<evidence type="ECO:0000313" key="6">
    <source>
        <dbReference type="EMBL" id="TQM65233.1"/>
    </source>
</evidence>
<evidence type="ECO:0000256" key="1">
    <source>
        <dbReference type="ARBA" id="ARBA00006594"/>
    </source>
</evidence>
<name>A0A543I3Q6_9MICO</name>
<comment type="caution">
    <text evidence="6">The sequence shown here is derived from an EMBL/GenBank/DDBJ whole genome shotgun (WGS) entry which is preliminary data.</text>
</comment>
<dbReference type="AlphaFoldDB" id="A0A543I3Q6"/>
<keyword evidence="4" id="KW-0949">S-adenosyl-L-methionine</keyword>
<protein>
    <submittedName>
        <fullName evidence="6">Adenine-specific DNA-methyltransferase</fullName>
    </submittedName>
</protein>
<evidence type="ECO:0000256" key="3">
    <source>
        <dbReference type="ARBA" id="ARBA00022679"/>
    </source>
</evidence>
<accession>A0A543I3Q6</accession>
<dbReference type="InterPro" id="IPR002941">
    <property type="entry name" value="DNA_methylase_N4/N6"/>
</dbReference>
<dbReference type="PROSITE" id="PS00092">
    <property type="entry name" value="N6_MTASE"/>
    <property type="match status" value="1"/>
</dbReference>
<dbReference type="InterPro" id="IPR002295">
    <property type="entry name" value="N4/N6-MTase_EcoPI_Mod-like"/>
</dbReference>
<dbReference type="Gene3D" id="3.40.50.150">
    <property type="entry name" value="Vaccinia Virus protein VP39"/>
    <property type="match status" value="1"/>
</dbReference>
<evidence type="ECO:0000313" key="7">
    <source>
        <dbReference type="Proteomes" id="UP000318331"/>
    </source>
</evidence>
<dbReference type="GO" id="GO:0032259">
    <property type="term" value="P:methylation"/>
    <property type="evidence" value="ECO:0007669"/>
    <property type="project" value="UniProtKB-KW"/>
</dbReference>
<evidence type="ECO:0000256" key="2">
    <source>
        <dbReference type="ARBA" id="ARBA00022603"/>
    </source>
</evidence>
<dbReference type="PRINTS" id="PR00506">
    <property type="entry name" value="D21N6MTFRASE"/>
</dbReference>
<evidence type="ECO:0000259" key="5">
    <source>
        <dbReference type="Pfam" id="PF01555"/>
    </source>
</evidence>
<dbReference type="SUPFAM" id="SSF53335">
    <property type="entry name" value="S-adenosyl-L-methionine-dependent methyltransferases"/>
    <property type="match status" value="1"/>
</dbReference>
<feature type="domain" description="DNA methylase N-4/N-6" evidence="5">
    <location>
        <begin position="116"/>
        <end position="454"/>
    </location>
</feature>
<comment type="similarity">
    <text evidence="1">Belongs to the N(4)/N(6)-methyltransferase family.</text>
</comment>
<dbReference type="InterPro" id="IPR002052">
    <property type="entry name" value="DNA_methylase_N6_adenine_CS"/>
</dbReference>
<reference evidence="6 7" key="1">
    <citation type="submission" date="2019-06" db="EMBL/GenBank/DDBJ databases">
        <title>Sequencing the genomes of 1000 actinobacteria strains.</title>
        <authorList>
            <person name="Klenk H.-P."/>
        </authorList>
    </citation>
    <scope>NUCLEOTIDE SEQUENCE [LARGE SCALE GENOMIC DNA]</scope>
    <source>
        <strain evidence="6 7">DSM 18031</strain>
    </source>
</reference>